<evidence type="ECO:0000256" key="2">
    <source>
        <dbReference type="ARBA" id="ARBA00022448"/>
    </source>
</evidence>
<dbReference type="GO" id="GO:0007155">
    <property type="term" value="P:cell adhesion"/>
    <property type="evidence" value="ECO:0007669"/>
    <property type="project" value="InterPro"/>
</dbReference>
<sequence>MHPLKVLGLCSLLLPLALMSGCGPSDSSSASSASTAPKVVAAFYPLQYAAQQVGGTDVSVANLTQPGVEPHDLELSAAQVAEISQADLVLYVKGFQPAVDEAVAQQAADRSIDVTAGLQLLDGPEGADPHVWLDPANMSKIGSVIAARLSAIEPEKATSFTTNSTALTASMNALSSEFTQGLATCKAKTLVVSHSAFAYLAKAFGFTQVGISGLNPEAEPSPARMRDVAEVMKANDVSTIYYETLVDPKVAQTIADETGASAVMLDPLEGLAFDSTGDYVSVMKTNLETLKKGQQCL</sequence>
<gene>
    <name evidence="4" type="ORF">UFOPK3495_01105</name>
</gene>
<evidence type="ECO:0000313" key="4">
    <source>
        <dbReference type="EMBL" id="CAB4903481.1"/>
    </source>
</evidence>
<protein>
    <submittedName>
        <fullName evidence="4">Unannotated protein</fullName>
    </submittedName>
</protein>
<reference evidence="4" key="1">
    <citation type="submission" date="2020-05" db="EMBL/GenBank/DDBJ databases">
        <authorList>
            <person name="Chiriac C."/>
            <person name="Salcher M."/>
            <person name="Ghai R."/>
            <person name="Kavagutti S V."/>
        </authorList>
    </citation>
    <scope>NUCLEOTIDE SEQUENCE</scope>
</reference>
<dbReference type="AlphaFoldDB" id="A0A6J7G5X3"/>
<dbReference type="Gene3D" id="3.40.50.1980">
    <property type="entry name" value="Nitrogenase molybdenum iron protein domain"/>
    <property type="match status" value="2"/>
</dbReference>
<dbReference type="InterPro" id="IPR050492">
    <property type="entry name" value="Bact_metal-bind_prot9"/>
</dbReference>
<dbReference type="PANTHER" id="PTHR42953">
    <property type="entry name" value="HIGH-AFFINITY ZINC UPTAKE SYSTEM PROTEIN ZNUA-RELATED"/>
    <property type="match status" value="1"/>
</dbReference>
<dbReference type="InterPro" id="IPR006128">
    <property type="entry name" value="Lipoprotein_PsaA-like"/>
</dbReference>
<comment type="similarity">
    <text evidence="1">Belongs to the bacterial solute-binding protein 9 family.</text>
</comment>
<keyword evidence="3" id="KW-0732">Signal</keyword>
<dbReference type="GO" id="GO:0030001">
    <property type="term" value="P:metal ion transport"/>
    <property type="evidence" value="ECO:0007669"/>
    <property type="project" value="InterPro"/>
</dbReference>
<dbReference type="PROSITE" id="PS51257">
    <property type="entry name" value="PROKAR_LIPOPROTEIN"/>
    <property type="match status" value="1"/>
</dbReference>
<dbReference type="PRINTS" id="PR00690">
    <property type="entry name" value="ADHESNFAMILY"/>
</dbReference>
<name>A0A6J7G5X3_9ZZZZ</name>
<dbReference type="InterPro" id="IPR006129">
    <property type="entry name" value="AdhesinB"/>
</dbReference>
<proteinExistence type="inferred from homology"/>
<evidence type="ECO:0000256" key="1">
    <source>
        <dbReference type="ARBA" id="ARBA00011028"/>
    </source>
</evidence>
<evidence type="ECO:0000256" key="3">
    <source>
        <dbReference type="ARBA" id="ARBA00022729"/>
    </source>
</evidence>
<accession>A0A6J7G5X3</accession>
<dbReference type="InterPro" id="IPR006127">
    <property type="entry name" value="ZnuA-like"/>
</dbReference>
<dbReference type="GO" id="GO:0046872">
    <property type="term" value="F:metal ion binding"/>
    <property type="evidence" value="ECO:0007669"/>
    <property type="project" value="InterPro"/>
</dbReference>
<dbReference type="EMBL" id="CAFBMC010000060">
    <property type="protein sequence ID" value="CAB4903481.1"/>
    <property type="molecule type" value="Genomic_DNA"/>
</dbReference>
<dbReference type="PANTHER" id="PTHR42953:SF3">
    <property type="entry name" value="HIGH-AFFINITY ZINC UPTAKE SYSTEM PROTEIN ZNUA"/>
    <property type="match status" value="1"/>
</dbReference>
<keyword evidence="2" id="KW-0813">Transport</keyword>
<dbReference type="PRINTS" id="PR00691">
    <property type="entry name" value="ADHESINB"/>
</dbReference>
<dbReference type="Pfam" id="PF01297">
    <property type="entry name" value="ZnuA"/>
    <property type="match status" value="1"/>
</dbReference>
<organism evidence="4">
    <name type="scientific">freshwater metagenome</name>
    <dbReference type="NCBI Taxonomy" id="449393"/>
    <lineage>
        <taxon>unclassified sequences</taxon>
        <taxon>metagenomes</taxon>
        <taxon>ecological metagenomes</taxon>
    </lineage>
</organism>
<dbReference type="SUPFAM" id="SSF53807">
    <property type="entry name" value="Helical backbone' metal receptor"/>
    <property type="match status" value="1"/>
</dbReference>